<evidence type="ECO:0000256" key="2">
    <source>
        <dbReference type="PROSITE-ProRule" id="PRU01323"/>
    </source>
</evidence>
<dbReference type="Pfam" id="PF13995">
    <property type="entry name" value="YebF"/>
    <property type="match status" value="1"/>
</dbReference>
<evidence type="ECO:0000313" key="5">
    <source>
        <dbReference type="Proteomes" id="UP001164712"/>
    </source>
</evidence>
<keyword evidence="5" id="KW-1185">Reference proteome</keyword>
<name>A0ABY7HU24_9GAMM</name>
<keyword evidence="3" id="KW-0812">Transmembrane</keyword>
<accession>A0ABY7HU24</accession>
<dbReference type="PROSITE" id="PS51979">
    <property type="entry name" value="YEBF_CMI"/>
    <property type="match status" value="1"/>
</dbReference>
<keyword evidence="3" id="KW-0472">Membrane</keyword>
<organism evidence="4 5">
    <name type="scientific">Rouxiella chamberiensis</name>
    <dbReference type="NCBI Taxonomy" id="1513468"/>
    <lineage>
        <taxon>Bacteria</taxon>
        <taxon>Pseudomonadati</taxon>
        <taxon>Pseudomonadota</taxon>
        <taxon>Gammaproteobacteria</taxon>
        <taxon>Enterobacterales</taxon>
        <taxon>Yersiniaceae</taxon>
        <taxon>Rouxiella</taxon>
    </lineage>
</organism>
<evidence type="ECO:0000256" key="1">
    <source>
        <dbReference type="ARBA" id="ARBA00023157"/>
    </source>
</evidence>
<dbReference type="Proteomes" id="UP001164712">
    <property type="component" value="Chromosome"/>
</dbReference>
<dbReference type="Gene3D" id="3.10.450.300">
    <property type="entry name" value="YebF/Colicin-M immunity protein"/>
    <property type="match status" value="1"/>
</dbReference>
<feature type="disulfide bond" evidence="2">
    <location>
        <begin position="43"/>
        <end position="116"/>
    </location>
</feature>
<protein>
    <submittedName>
        <fullName evidence="4">YebF family protein</fullName>
    </submittedName>
</protein>
<dbReference type="RefSeq" id="WP_206540490.1">
    <property type="nucleotide sequence ID" value="NZ_CP114058.1"/>
</dbReference>
<gene>
    <name evidence="4" type="ORF">O1V66_07630</name>
</gene>
<dbReference type="InterPro" id="IPR025603">
    <property type="entry name" value="YebF/ColM_immunity"/>
</dbReference>
<evidence type="ECO:0000313" key="4">
    <source>
        <dbReference type="EMBL" id="WAT02457.1"/>
    </source>
</evidence>
<evidence type="ECO:0000256" key="3">
    <source>
        <dbReference type="SAM" id="Phobius"/>
    </source>
</evidence>
<dbReference type="InterPro" id="IPR038703">
    <property type="entry name" value="YebF/Cmi_sf"/>
</dbReference>
<feature type="transmembrane region" description="Helical" evidence="3">
    <location>
        <begin position="9"/>
        <end position="31"/>
    </location>
</feature>
<keyword evidence="1 2" id="KW-1015">Disulfide bond</keyword>
<proteinExistence type="predicted"/>
<reference evidence="4" key="1">
    <citation type="submission" date="2022-12" db="EMBL/GenBank/DDBJ databases">
        <title>Complete genome sequence of an Australian strain of Rouxiella badensis DAR84756 and resolution of the R. badensis DSM100043 and R. chamberiensis DSM28324 genomes.</title>
        <authorList>
            <person name="Paul S."/>
            <person name="Anderson P.J."/>
            <person name="Maynard G."/>
            <person name="Dyall-Smith M."/>
            <person name="Kudinha T."/>
        </authorList>
    </citation>
    <scope>NUCLEOTIDE SEQUENCE</scope>
    <source>
        <strain evidence="4">DSM 28324</strain>
    </source>
</reference>
<dbReference type="EMBL" id="CP114058">
    <property type="protein sequence ID" value="WAT02457.1"/>
    <property type="molecule type" value="Genomic_DNA"/>
</dbReference>
<keyword evidence="3" id="KW-1133">Transmembrane helix</keyword>
<sequence>MIGKTGKIVLGVMVCVVFAMVVLTLGMTYIYPTWMQRTTPEACAALTPQNAMDLVTRDFMQNKLPNWGNDKDNLGTQVPSLSFISDNVKDNKGTFEVPFTARGPAGTLKYAAHLNCTNKYIKYDTVDQ</sequence>